<gene>
    <name evidence="2" type="ORF">DYBT9623_02643</name>
</gene>
<evidence type="ECO:0008006" key="4">
    <source>
        <dbReference type="Google" id="ProtNLM"/>
    </source>
</evidence>
<reference evidence="2 3" key="1">
    <citation type="submission" date="2021-04" db="EMBL/GenBank/DDBJ databases">
        <authorList>
            <person name="Rodrigo-Torres L."/>
            <person name="Arahal R. D."/>
            <person name="Lucena T."/>
        </authorList>
    </citation>
    <scope>NUCLEOTIDE SEQUENCE [LARGE SCALE GENOMIC DNA]</scope>
    <source>
        <strain evidence="2 3">CECT 9623</strain>
    </source>
</reference>
<dbReference type="EMBL" id="CAJRAU010000003">
    <property type="protein sequence ID" value="CAG5069906.1"/>
    <property type="molecule type" value="Genomic_DNA"/>
</dbReference>
<dbReference type="Proteomes" id="UP000679725">
    <property type="component" value="Unassembled WGS sequence"/>
</dbReference>
<evidence type="ECO:0000256" key="1">
    <source>
        <dbReference type="SAM" id="SignalP"/>
    </source>
</evidence>
<sequence>MRVTFLTLLLAVTSASNIFSQDSTFYYSLRAAATGSSPAVPFWLHANRNGSVPTRSSFALFEATLHRVYNPNNPRFFQWAAGAELVANAGKKSTAFFSDLFIAGKAGPFELSVGQRNRAMGLADSMLTSGSFAMSANFRPYPKIELSTVRFVSLLPLNDIISFKFSYSDGLLGPANVHYGNIDRVSETYFHQKSIYIKLGRYRHRLNLFAGFNHQVMWGSEDQIFSGGLKMEQAYSYIVFGKPWAASRVGNHFGTIDVAAEWKGDQWTSFLYRQNVYEDGSLSNLSNLADGLNGFRIKRNSTNEIVRSVRLNTMLLEFLYTKNQGGNVFDFATGTFGRDNYFNHYVYNQGWSYRGRSLGTPFIAPQHLIRKNLQTSPALFTPNNRLFAYHLGLAVSYGRANFIFKGSHSFNFGSYSTEFPRTVRQTSLLFSINTPLSARKNDRLTIDLATDFGKLFPNSAALMVGWKKSGFIR</sequence>
<evidence type="ECO:0000313" key="3">
    <source>
        <dbReference type="Proteomes" id="UP000679725"/>
    </source>
</evidence>
<feature type="chain" id="PRO_5046175992" description="Capsule assembly protein Wzi" evidence="1">
    <location>
        <begin position="21"/>
        <end position="473"/>
    </location>
</feature>
<name>A0ABM8UQY4_9BACT</name>
<comment type="caution">
    <text evidence="2">The sequence shown here is derived from an EMBL/GenBank/DDBJ whole genome shotgun (WGS) entry which is preliminary data.</text>
</comment>
<dbReference type="Gene3D" id="2.40.160.130">
    <property type="entry name" value="Capsule assembly protein Wzi"/>
    <property type="match status" value="1"/>
</dbReference>
<evidence type="ECO:0000313" key="2">
    <source>
        <dbReference type="EMBL" id="CAG5069906.1"/>
    </source>
</evidence>
<keyword evidence="3" id="KW-1185">Reference proteome</keyword>
<proteinExistence type="predicted"/>
<feature type="signal peptide" evidence="1">
    <location>
        <begin position="1"/>
        <end position="20"/>
    </location>
</feature>
<accession>A0ABM8UQY4</accession>
<dbReference type="InterPro" id="IPR038636">
    <property type="entry name" value="Wzi_sf"/>
</dbReference>
<organism evidence="2 3">
    <name type="scientific">Dyadobacter linearis</name>
    <dbReference type="NCBI Taxonomy" id="2823330"/>
    <lineage>
        <taxon>Bacteria</taxon>
        <taxon>Pseudomonadati</taxon>
        <taxon>Bacteroidota</taxon>
        <taxon>Cytophagia</taxon>
        <taxon>Cytophagales</taxon>
        <taxon>Spirosomataceae</taxon>
        <taxon>Dyadobacter</taxon>
    </lineage>
</organism>
<keyword evidence="1" id="KW-0732">Signal</keyword>
<protein>
    <recommendedName>
        <fullName evidence="4">Capsule assembly protein Wzi</fullName>
    </recommendedName>
</protein>